<comment type="caution">
    <text evidence="3">The sequence shown here is derived from an EMBL/GenBank/DDBJ whole genome shotgun (WGS) entry which is preliminary data.</text>
</comment>
<dbReference type="PROSITE" id="PS51464">
    <property type="entry name" value="SIS"/>
    <property type="match status" value="2"/>
</dbReference>
<evidence type="ECO:0000313" key="4">
    <source>
        <dbReference type="Proteomes" id="UP001589748"/>
    </source>
</evidence>
<keyword evidence="3" id="KW-0378">Hydrolase</keyword>
<keyword evidence="4" id="KW-1185">Reference proteome</keyword>
<dbReference type="EC" id="3.5.-.-" evidence="3"/>
<evidence type="ECO:0000256" key="1">
    <source>
        <dbReference type="ARBA" id="ARBA00022737"/>
    </source>
</evidence>
<dbReference type="InterPro" id="IPR001347">
    <property type="entry name" value="SIS_dom"/>
</dbReference>
<dbReference type="InterPro" id="IPR035490">
    <property type="entry name" value="GlmS/FrlB_SIS"/>
</dbReference>
<dbReference type="GO" id="GO:0016787">
    <property type="term" value="F:hydrolase activity"/>
    <property type="evidence" value="ECO:0007669"/>
    <property type="project" value="UniProtKB-KW"/>
</dbReference>
<dbReference type="CDD" id="cd05008">
    <property type="entry name" value="SIS_GlmS_GlmD_1"/>
    <property type="match status" value="1"/>
</dbReference>
<dbReference type="PANTHER" id="PTHR10937:SF8">
    <property type="entry name" value="AMINOTRANSFERASE-RELATED"/>
    <property type="match status" value="1"/>
</dbReference>
<accession>A0ABV5LNA3</accession>
<evidence type="ECO:0000313" key="3">
    <source>
        <dbReference type="EMBL" id="MFB9375511.1"/>
    </source>
</evidence>
<dbReference type="RefSeq" id="WP_380136214.1">
    <property type="nucleotide sequence ID" value="NZ_JBHLUI010000006.1"/>
</dbReference>
<name>A0ABV5LNA3_9ACTN</name>
<dbReference type="CDD" id="cd05009">
    <property type="entry name" value="SIS_GlmS_GlmD_2"/>
    <property type="match status" value="1"/>
</dbReference>
<dbReference type="Gene3D" id="3.40.50.10490">
    <property type="entry name" value="Glucose-6-phosphate isomerase like protein, domain 1"/>
    <property type="match status" value="2"/>
</dbReference>
<dbReference type="PANTHER" id="PTHR10937">
    <property type="entry name" value="GLUCOSAMINE--FRUCTOSE-6-PHOSPHATE AMINOTRANSFERASE, ISOMERIZING"/>
    <property type="match status" value="1"/>
</dbReference>
<dbReference type="InterPro" id="IPR035466">
    <property type="entry name" value="GlmS/AgaS_SIS"/>
</dbReference>
<gene>
    <name evidence="3" type="ORF">ACFFVI_00875</name>
</gene>
<dbReference type="SUPFAM" id="SSF53697">
    <property type="entry name" value="SIS domain"/>
    <property type="match status" value="1"/>
</dbReference>
<protein>
    <submittedName>
        <fullName evidence="3">SIS domain-containing protein</fullName>
        <ecNumber evidence="3">3.5.-.-</ecNumber>
    </submittedName>
</protein>
<evidence type="ECO:0000259" key="2">
    <source>
        <dbReference type="PROSITE" id="PS51464"/>
    </source>
</evidence>
<dbReference type="Pfam" id="PF01380">
    <property type="entry name" value="SIS"/>
    <property type="match status" value="2"/>
</dbReference>
<keyword evidence="1" id="KW-0677">Repeat</keyword>
<dbReference type="EMBL" id="JBHMDM010000001">
    <property type="protein sequence ID" value="MFB9375511.1"/>
    <property type="molecule type" value="Genomic_DNA"/>
</dbReference>
<sequence>MSTASPTPDEATTRPPGHLVRSEIAEQPEVAARILAAAGGELARIAALVRADRPRMVLLTARGTSDHAALYAKYLIEIGLGLPVGLTSTSTMTVYGARPDLSGVLWISISQSGGSPDLVESTAAARAAGARTLAVTNNPASPLAAAAEHHLDVLAGPELAVAATKSYTAQLLTLWLFVSELAGRPLDAAAGLPEFLARAVGSDDVAPIASRYRFVDRLVLTGRGYSYPTAREAALKLMETSYLSAMAFSAADLMHGPLAMVDADRPVVAVVPEGPGGEAMKPVLSALRERGADVCAVAPAGLAPEADVRLDVPTGLPEDLAPIVQIVPLQRLAIEMALARGLDPDAPRGLRKVTETR</sequence>
<feature type="domain" description="SIS" evidence="2">
    <location>
        <begin position="208"/>
        <end position="347"/>
    </location>
</feature>
<feature type="domain" description="SIS" evidence="2">
    <location>
        <begin position="45"/>
        <end position="187"/>
    </location>
</feature>
<reference evidence="3 4" key="1">
    <citation type="submission" date="2024-09" db="EMBL/GenBank/DDBJ databases">
        <authorList>
            <person name="Sun Q."/>
            <person name="Mori K."/>
        </authorList>
    </citation>
    <scope>NUCLEOTIDE SEQUENCE [LARGE SCALE GENOMIC DNA]</scope>
    <source>
        <strain evidence="3 4">TISTR 1856</strain>
    </source>
</reference>
<proteinExistence type="predicted"/>
<dbReference type="Proteomes" id="UP001589748">
    <property type="component" value="Unassembled WGS sequence"/>
</dbReference>
<dbReference type="InterPro" id="IPR046348">
    <property type="entry name" value="SIS_dom_sf"/>
</dbReference>
<organism evidence="3 4">
    <name type="scientific">Kineococcus gynurae</name>
    <dbReference type="NCBI Taxonomy" id="452979"/>
    <lineage>
        <taxon>Bacteria</taxon>
        <taxon>Bacillati</taxon>
        <taxon>Actinomycetota</taxon>
        <taxon>Actinomycetes</taxon>
        <taxon>Kineosporiales</taxon>
        <taxon>Kineosporiaceae</taxon>
        <taxon>Kineococcus</taxon>
    </lineage>
</organism>